<reference evidence="1 2" key="1">
    <citation type="submission" date="2019-03" db="EMBL/GenBank/DDBJ databases">
        <title>Genomic Encyclopedia of Type Strains, Phase IV (KMG-IV): sequencing the most valuable type-strain genomes for metagenomic binning, comparative biology and taxonomic classification.</title>
        <authorList>
            <person name="Goeker M."/>
        </authorList>
    </citation>
    <scope>NUCLEOTIDE SEQUENCE [LARGE SCALE GENOMIC DNA]</scope>
    <source>
        <strain evidence="1 2">DSM 28697</strain>
    </source>
</reference>
<protein>
    <submittedName>
        <fullName evidence="1">Uncharacterized protein</fullName>
    </submittedName>
</protein>
<gene>
    <name evidence="1" type="ORF">EV213_1031</name>
</gene>
<dbReference type="AlphaFoldDB" id="A0A4R6UEB1"/>
<sequence length="31" mass="3768">MDKHTRLSSFGKWLIPINFHWLDEQVSKLKL</sequence>
<organism evidence="1 2">
    <name type="scientific">Aureibacillus halotolerans</name>
    <dbReference type="NCBI Taxonomy" id="1508390"/>
    <lineage>
        <taxon>Bacteria</taxon>
        <taxon>Bacillati</taxon>
        <taxon>Bacillota</taxon>
        <taxon>Bacilli</taxon>
        <taxon>Bacillales</taxon>
        <taxon>Bacillaceae</taxon>
        <taxon>Aureibacillus</taxon>
    </lineage>
</organism>
<proteinExistence type="predicted"/>
<feature type="non-terminal residue" evidence="1">
    <location>
        <position position="31"/>
    </location>
</feature>
<evidence type="ECO:0000313" key="2">
    <source>
        <dbReference type="Proteomes" id="UP000295632"/>
    </source>
</evidence>
<keyword evidence="2" id="KW-1185">Reference proteome</keyword>
<dbReference type="EMBL" id="SNYJ01000003">
    <property type="protein sequence ID" value="TDQ41424.1"/>
    <property type="molecule type" value="Genomic_DNA"/>
</dbReference>
<comment type="caution">
    <text evidence="1">The sequence shown here is derived from an EMBL/GenBank/DDBJ whole genome shotgun (WGS) entry which is preliminary data.</text>
</comment>
<evidence type="ECO:0000313" key="1">
    <source>
        <dbReference type="EMBL" id="TDQ41424.1"/>
    </source>
</evidence>
<dbReference type="Proteomes" id="UP000295632">
    <property type="component" value="Unassembled WGS sequence"/>
</dbReference>
<name>A0A4R6UEB1_9BACI</name>
<accession>A0A4R6UEB1</accession>